<gene>
    <name evidence="3" type="ORF">OXX778_LOCUS19216</name>
</gene>
<name>A0A814L357_9BILA</name>
<dbReference type="AlphaFoldDB" id="A0A814L357"/>
<feature type="domain" description="CCHC-type" evidence="2">
    <location>
        <begin position="208"/>
        <end position="224"/>
    </location>
</feature>
<dbReference type="InterPro" id="IPR036691">
    <property type="entry name" value="Endo/exonu/phosph_ase_sf"/>
</dbReference>
<feature type="compositionally biased region" description="Basic residues" evidence="1">
    <location>
        <begin position="44"/>
        <end position="59"/>
    </location>
</feature>
<proteinExistence type="predicted"/>
<protein>
    <recommendedName>
        <fullName evidence="2">CCHC-type domain-containing protein</fullName>
    </recommendedName>
</protein>
<dbReference type="SUPFAM" id="SSF57756">
    <property type="entry name" value="Retrovirus zinc finger-like domains"/>
    <property type="match status" value="1"/>
</dbReference>
<organism evidence="3 4">
    <name type="scientific">Brachionus calyciflorus</name>
    <dbReference type="NCBI Taxonomy" id="104777"/>
    <lineage>
        <taxon>Eukaryota</taxon>
        <taxon>Metazoa</taxon>
        <taxon>Spiralia</taxon>
        <taxon>Gnathifera</taxon>
        <taxon>Rotifera</taxon>
        <taxon>Eurotatoria</taxon>
        <taxon>Monogononta</taxon>
        <taxon>Pseudotrocha</taxon>
        <taxon>Ploima</taxon>
        <taxon>Brachionidae</taxon>
        <taxon>Brachionus</taxon>
    </lineage>
</organism>
<dbReference type="Proteomes" id="UP000663879">
    <property type="component" value="Unassembled WGS sequence"/>
</dbReference>
<feature type="region of interest" description="Disordered" evidence="1">
    <location>
        <begin position="1"/>
        <end position="66"/>
    </location>
</feature>
<dbReference type="SUPFAM" id="SSF56219">
    <property type="entry name" value="DNase I-like"/>
    <property type="match status" value="1"/>
</dbReference>
<evidence type="ECO:0000313" key="4">
    <source>
        <dbReference type="Proteomes" id="UP000663879"/>
    </source>
</evidence>
<evidence type="ECO:0000313" key="3">
    <source>
        <dbReference type="EMBL" id="CAF1059536.1"/>
    </source>
</evidence>
<sequence length="776" mass="89255">MEDRKKKHTQDGKNNTCVTSTQIKRRSESSDEINSKRGEDRAKINKSKAKMPQKKKKKSALTNRQEKNYIDKPLLIQPTLDIDTGKHSLTIAVNKLEQYKKILNNWPTDAFIDGVTITEKPPNLNITIHNVDKNIKIDPNDKRISELSKRYGLIEVERIHNQDKQPSNKLKATVLTLYNYIDVLKNGIMLDITSMKHIVKPVINYARVCTRCGNLNHLLKECQNTYETCLKCGLSDHQIEKCKYQAKCINCGGNHQCNSDACDMLVNKTLSANKFTIDLIPKEGIIESVDSIFRVPRKKPQQQIATILEDNNSLEKIINSLVEHKMQNHNKRLEVLELTTEKSLANKTGRQAGGLAIIIDKEIKSSVKFHSDRIGSVEIGDLTLINVYLPFFNGSIENKMLFDQELEMLYQIINSQRVKNFVIVGDMNTDIVRTNHNSIRLLEFLRNNSLTLADIKQSQDLDYTYRKIVKGKCITSWIDHIVCKISELNNIKSKILNSDQNLSEHNALSPLVKNVKNIMFEPVKLKLPKCDLTQVVINIEQASDQIAKLSEVINKIRCLMINAVIGNNQRERKKRSVKRNSTDGGTLKFKKFTRELSNSEKTVYKILNSKIKRTASEIRSEIGSNELILDDTPIQRVDKFKYLGFEINENCKDSVHIEKRKKLAQIAVAKLKNLEILTEKTCPFLKGHLYKTFILPLLFYAMEIISLNKQNINQMKNFERKILRSKYNISGRCRTSTLKLINNLNDTSTRLKVIHINFFERLLKNSFTKEIIKDQF</sequence>
<accession>A0A814L357</accession>
<feature type="compositionally biased region" description="Basic and acidic residues" evidence="1">
    <location>
        <begin position="25"/>
        <end position="43"/>
    </location>
</feature>
<comment type="caution">
    <text evidence="3">The sequence shown here is derived from an EMBL/GenBank/DDBJ whole genome shotgun (WGS) entry which is preliminary data.</text>
</comment>
<keyword evidence="4" id="KW-1185">Reference proteome</keyword>
<dbReference type="GO" id="GO:0003676">
    <property type="term" value="F:nucleic acid binding"/>
    <property type="evidence" value="ECO:0007669"/>
    <property type="project" value="InterPro"/>
</dbReference>
<reference evidence="3" key="1">
    <citation type="submission" date="2021-02" db="EMBL/GenBank/DDBJ databases">
        <authorList>
            <person name="Nowell W R."/>
        </authorList>
    </citation>
    <scope>NUCLEOTIDE SEQUENCE</scope>
    <source>
        <strain evidence="3">Ploen Becks lab</strain>
    </source>
</reference>
<dbReference type="GO" id="GO:0008270">
    <property type="term" value="F:zinc ion binding"/>
    <property type="evidence" value="ECO:0007669"/>
    <property type="project" value="InterPro"/>
</dbReference>
<dbReference type="SMART" id="SM00343">
    <property type="entry name" value="ZnF_C2HC"/>
    <property type="match status" value="2"/>
</dbReference>
<dbReference type="OrthoDB" id="8065943at2759"/>
<evidence type="ECO:0000256" key="1">
    <source>
        <dbReference type="SAM" id="MobiDB-lite"/>
    </source>
</evidence>
<feature type="domain" description="CCHC-type" evidence="2">
    <location>
        <begin position="228"/>
        <end position="244"/>
    </location>
</feature>
<dbReference type="InterPro" id="IPR001878">
    <property type="entry name" value="Znf_CCHC"/>
</dbReference>
<dbReference type="InterPro" id="IPR036875">
    <property type="entry name" value="Znf_CCHC_sf"/>
</dbReference>
<dbReference type="Gene3D" id="3.60.10.10">
    <property type="entry name" value="Endonuclease/exonuclease/phosphatase"/>
    <property type="match status" value="1"/>
</dbReference>
<dbReference type="EMBL" id="CAJNOC010005704">
    <property type="protein sequence ID" value="CAF1059536.1"/>
    <property type="molecule type" value="Genomic_DNA"/>
</dbReference>
<evidence type="ECO:0000259" key="2">
    <source>
        <dbReference type="SMART" id="SM00343"/>
    </source>
</evidence>
<feature type="compositionally biased region" description="Polar residues" evidence="1">
    <location>
        <begin position="12"/>
        <end position="22"/>
    </location>
</feature>